<reference evidence="1" key="1">
    <citation type="submission" date="2023-10" db="EMBL/GenBank/DDBJ databases">
        <authorList>
            <person name="Chen Y."/>
            <person name="Shah S."/>
            <person name="Dougan E. K."/>
            <person name="Thang M."/>
            <person name="Chan C."/>
        </authorList>
    </citation>
    <scope>NUCLEOTIDE SEQUENCE [LARGE SCALE GENOMIC DNA]</scope>
</reference>
<evidence type="ECO:0000313" key="1">
    <source>
        <dbReference type="EMBL" id="CAK0829657.1"/>
    </source>
</evidence>
<name>A0ABN9SCD5_9DINO</name>
<organism evidence="1 2">
    <name type="scientific">Prorocentrum cordatum</name>
    <dbReference type="NCBI Taxonomy" id="2364126"/>
    <lineage>
        <taxon>Eukaryota</taxon>
        <taxon>Sar</taxon>
        <taxon>Alveolata</taxon>
        <taxon>Dinophyceae</taxon>
        <taxon>Prorocentrales</taxon>
        <taxon>Prorocentraceae</taxon>
        <taxon>Prorocentrum</taxon>
    </lineage>
</organism>
<dbReference type="EMBL" id="CAUYUJ010010557">
    <property type="protein sequence ID" value="CAK0829657.1"/>
    <property type="molecule type" value="Genomic_DNA"/>
</dbReference>
<gene>
    <name evidence="1" type="ORF">PCOR1329_LOCUS28545</name>
</gene>
<evidence type="ECO:0008006" key="3">
    <source>
        <dbReference type="Google" id="ProtNLM"/>
    </source>
</evidence>
<dbReference type="Proteomes" id="UP001189429">
    <property type="component" value="Unassembled WGS sequence"/>
</dbReference>
<keyword evidence="2" id="KW-1185">Reference proteome</keyword>
<proteinExistence type="predicted"/>
<accession>A0ABN9SCD5</accession>
<sequence>MGKVEEAIGAAMKAQELFKQCGGARDGSEAANELVKLLGETYKTLQAREEWYTLETLEYRGPDHVEGAVSPVTYAKLIGRQFRVPDSPVEIAFDMPSMEWMGITLGVNMPFLRSPCIPAWLAETPEFGQALEEVIATIPAAWDEWTRLDDCPGHPLHRQAAATRPICLGNSDVKILAAACVMPIAANSANLMGEEQKCVSGRDMIENVVRAEAWGVEKYMTASSDAALLLTDFASAFPSLAQEWLFFVLEAMGIPSSLVHFFRMTYSDNTVSLSATYLGFPIGPEGAAQVMCVSKLLFRLQLYPPSQELASAYRNGVPLLTSGPRNAISYNVTTKLTRIGFATEFLELDARGLLDQGVSTALRRDPKKP</sequence>
<protein>
    <recommendedName>
        <fullName evidence="3">Reverse transcriptase domain-containing protein</fullName>
    </recommendedName>
</protein>
<comment type="caution">
    <text evidence="1">The sequence shown here is derived from an EMBL/GenBank/DDBJ whole genome shotgun (WGS) entry which is preliminary data.</text>
</comment>
<evidence type="ECO:0000313" key="2">
    <source>
        <dbReference type="Proteomes" id="UP001189429"/>
    </source>
</evidence>